<protein>
    <submittedName>
        <fullName evidence="2">Uncharacterized protein</fullName>
    </submittedName>
</protein>
<dbReference type="Proteomes" id="UP001151760">
    <property type="component" value="Unassembled WGS sequence"/>
</dbReference>
<sequence length="95" mass="10714">MMMGSQTVPAQAAEDDEDYRPQLEPSKITYMMDPLRMYRPGRPSLGFMIENAIYTVNDSPPREQRTITAKASTNAAAYETHPGESYTARREPLSL</sequence>
<accession>A0ABQ5FJE3</accession>
<evidence type="ECO:0000313" key="2">
    <source>
        <dbReference type="EMBL" id="GJT62832.1"/>
    </source>
</evidence>
<organism evidence="2 3">
    <name type="scientific">Tanacetum coccineum</name>
    <dbReference type="NCBI Taxonomy" id="301880"/>
    <lineage>
        <taxon>Eukaryota</taxon>
        <taxon>Viridiplantae</taxon>
        <taxon>Streptophyta</taxon>
        <taxon>Embryophyta</taxon>
        <taxon>Tracheophyta</taxon>
        <taxon>Spermatophyta</taxon>
        <taxon>Magnoliopsida</taxon>
        <taxon>eudicotyledons</taxon>
        <taxon>Gunneridae</taxon>
        <taxon>Pentapetalae</taxon>
        <taxon>asterids</taxon>
        <taxon>campanulids</taxon>
        <taxon>Asterales</taxon>
        <taxon>Asteraceae</taxon>
        <taxon>Asteroideae</taxon>
        <taxon>Anthemideae</taxon>
        <taxon>Anthemidinae</taxon>
        <taxon>Tanacetum</taxon>
    </lineage>
</organism>
<gene>
    <name evidence="2" type="ORF">Tco_1006365</name>
</gene>
<evidence type="ECO:0000313" key="3">
    <source>
        <dbReference type="Proteomes" id="UP001151760"/>
    </source>
</evidence>
<evidence type="ECO:0000256" key="1">
    <source>
        <dbReference type="SAM" id="MobiDB-lite"/>
    </source>
</evidence>
<keyword evidence="3" id="KW-1185">Reference proteome</keyword>
<name>A0ABQ5FJE3_9ASTR</name>
<feature type="region of interest" description="Disordered" evidence="1">
    <location>
        <begin position="1"/>
        <end position="26"/>
    </location>
</feature>
<reference evidence="2" key="1">
    <citation type="journal article" date="2022" name="Int. J. Mol. Sci.">
        <title>Draft Genome of Tanacetum Coccineum: Genomic Comparison of Closely Related Tanacetum-Family Plants.</title>
        <authorList>
            <person name="Yamashiro T."/>
            <person name="Shiraishi A."/>
            <person name="Nakayama K."/>
            <person name="Satake H."/>
        </authorList>
    </citation>
    <scope>NUCLEOTIDE SEQUENCE</scope>
</reference>
<comment type="caution">
    <text evidence="2">The sequence shown here is derived from an EMBL/GenBank/DDBJ whole genome shotgun (WGS) entry which is preliminary data.</text>
</comment>
<dbReference type="EMBL" id="BQNB010017409">
    <property type="protein sequence ID" value="GJT62832.1"/>
    <property type="molecule type" value="Genomic_DNA"/>
</dbReference>
<proteinExistence type="predicted"/>
<feature type="region of interest" description="Disordered" evidence="1">
    <location>
        <begin position="70"/>
        <end position="95"/>
    </location>
</feature>
<reference evidence="2" key="2">
    <citation type="submission" date="2022-01" db="EMBL/GenBank/DDBJ databases">
        <authorList>
            <person name="Yamashiro T."/>
            <person name="Shiraishi A."/>
            <person name="Satake H."/>
            <person name="Nakayama K."/>
        </authorList>
    </citation>
    <scope>NUCLEOTIDE SEQUENCE</scope>
</reference>